<feature type="transmembrane region" description="Helical" evidence="2">
    <location>
        <begin position="67"/>
        <end position="95"/>
    </location>
</feature>
<protein>
    <submittedName>
        <fullName evidence="3">Uncharacterized protein</fullName>
    </submittedName>
</protein>
<gene>
    <name evidence="3" type="ORF">GCM10010528_29410</name>
</gene>
<feature type="compositionally biased region" description="Pro residues" evidence="1">
    <location>
        <begin position="36"/>
        <end position="54"/>
    </location>
</feature>
<feature type="region of interest" description="Disordered" evidence="1">
    <location>
        <begin position="1"/>
        <end position="54"/>
    </location>
</feature>
<evidence type="ECO:0000313" key="4">
    <source>
        <dbReference type="Proteomes" id="UP001501035"/>
    </source>
</evidence>
<proteinExistence type="predicted"/>
<comment type="caution">
    <text evidence="3">The sequence shown here is derived from an EMBL/GenBank/DDBJ whole genome shotgun (WGS) entry which is preliminary data.</text>
</comment>
<keyword evidence="2" id="KW-1133">Transmembrane helix</keyword>
<name>A0ABP6LK64_9ACTN</name>
<organism evidence="3 4">
    <name type="scientific">Gordonia defluvii</name>
    <dbReference type="NCBI Taxonomy" id="283718"/>
    <lineage>
        <taxon>Bacteria</taxon>
        <taxon>Bacillati</taxon>
        <taxon>Actinomycetota</taxon>
        <taxon>Actinomycetes</taxon>
        <taxon>Mycobacteriales</taxon>
        <taxon>Gordoniaceae</taxon>
        <taxon>Gordonia</taxon>
    </lineage>
</organism>
<feature type="compositionally biased region" description="Polar residues" evidence="1">
    <location>
        <begin position="10"/>
        <end position="19"/>
    </location>
</feature>
<reference evidence="4" key="1">
    <citation type="journal article" date="2019" name="Int. J. Syst. Evol. Microbiol.">
        <title>The Global Catalogue of Microorganisms (GCM) 10K type strain sequencing project: providing services to taxonomists for standard genome sequencing and annotation.</title>
        <authorList>
            <consortium name="The Broad Institute Genomics Platform"/>
            <consortium name="The Broad Institute Genome Sequencing Center for Infectious Disease"/>
            <person name="Wu L."/>
            <person name="Ma J."/>
        </authorList>
    </citation>
    <scope>NUCLEOTIDE SEQUENCE [LARGE SCALE GENOMIC DNA]</scope>
    <source>
        <strain evidence="4">JCM 14234</strain>
    </source>
</reference>
<dbReference type="Proteomes" id="UP001501035">
    <property type="component" value="Unassembled WGS sequence"/>
</dbReference>
<keyword evidence="4" id="KW-1185">Reference proteome</keyword>
<feature type="transmembrane region" description="Helical" evidence="2">
    <location>
        <begin position="115"/>
        <end position="133"/>
    </location>
</feature>
<feature type="transmembrane region" description="Helical" evidence="2">
    <location>
        <begin position="145"/>
        <end position="164"/>
    </location>
</feature>
<dbReference type="EMBL" id="BAAAVS010000059">
    <property type="protein sequence ID" value="GAA3048322.1"/>
    <property type="molecule type" value="Genomic_DNA"/>
</dbReference>
<evidence type="ECO:0000256" key="1">
    <source>
        <dbReference type="SAM" id="MobiDB-lite"/>
    </source>
</evidence>
<keyword evidence="2" id="KW-0472">Membrane</keyword>
<feature type="transmembrane region" description="Helical" evidence="2">
    <location>
        <begin position="170"/>
        <end position="190"/>
    </location>
</feature>
<sequence length="200" mass="21324">MTYHDPRGNNPGTRAYTQPAQPPMYPRESHEGQPHYPAPVPAPAPESAPAPAPPRAPVVRAPNLNPVMFIGGVVMTGVVVALAVWLVAWIMRTIASRVNETGTLGVWNPLEQSEVWFALVGFLCALLAAALWYVLQLITPAPGSFFTWIVGLLLLAAVVIPVLLATGDLVAGICTSILHLVIGLPILALIPMVGRQSAHR</sequence>
<evidence type="ECO:0000313" key="3">
    <source>
        <dbReference type="EMBL" id="GAA3048322.1"/>
    </source>
</evidence>
<accession>A0ABP6LK64</accession>
<dbReference type="RefSeq" id="WP_290705880.1">
    <property type="nucleotide sequence ID" value="NZ_BAAAVS010000059.1"/>
</dbReference>
<evidence type="ECO:0000256" key="2">
    <source>
        <dbReference type="SAM" id="Phobius"/>
    </source>
</evidence>
<keyword evidence="2" id="KW-0812">Transmembrane</keyword>